<dbReference type="GO" id="GO:0008483">
    <property type="term" value="F:transaminase activity"/>
    <property type="evidence" value="ECO:0007669"/>
    <property type="project" value="UniProtKB-KW"/>
</dbReference>
<dbReference type="InterPro" id="IPR015421">
    <property type="entry name" value="PyrdxlP-dep_Trfase_major"/>
</dbReference>
<comment type="caution">
    <text evidence="6">The sequence shown here is derived from an EMBL/GenBank/DDBJ whole genome shotgun (WGS) entry which is preliminary data.</text>
</comment>
<dbReference type="SUPFAM" id="SSF53383">
    <property type="entry name" value="PLP-dependent transferases"/>
    <property type="match status" value="1"/>
</dbReference>
<evidence type="ECO:0000259" key="5">
    <source>
        <dbReference type="Pfam" id="PF00155"/>
    </source>
</evidence>
<proteinExistence type="predicted"/>
<keyword evidence="2 6" id="KW-0032">Aminotransferase</keyword>
<dbReference type="EMBL" id="JAMQOQ010000002">
    <property type="protein sequence ID" value="MDS0294552.1"/>
    <property type="molecule type" value="Genomic_DNA"/>
</dbReference>
<keyword evidence="7" id="KW-1185">Reference proteome</keyword>
<comment type="cofactor">
    <cofactor evidence="1">
        <name>pyridoxal 5'-phosphate</name>
        <dbReference type="ChEBI" id="CHEBI:597326"/>
    </cofactor>
</comment>
<organism evidence="6 7">
    <name type="scientific">Halogeometricum luteum</name>
    <dbReference type="NCBI Taxonomy" id="2950537"/>
    <lineage>
        <taxon>Archaea</taxon>
        <taxon>Methanobacteriati</taxon>
        <taxon>Methanobacteriota</taxon>
        <taxon>Stenosarchaea group</taxon>
        <taxon>Halobacteria</taxon>
        <taxon>Halobacteriales</taxon>
        <taxon>Haloferacaceae</taxon>
        <taxon>Halogeometricum</taxon>
    </lineage>
</organism>
<dbReference type="Pfam" id="PF00155">
    <property type="entry name" value="Aminotran_1_2"/>
    <property type="match status" value="1"/>
</dbReference>
<evidence type="ECO:0000313" key="6">
    <source>
        <dbReference type="EMBL" id="MDS0294552.1"/>
    </source>
</evidence>
<dbReference type="Gene3D" id="3.90.1150.10">
    <property type="entry name" value="Aspartate Aminotransferase, domain 1"/>
    <property type="match status" value="1"/>
</dbReference>
<accession>A0ABU2G198</accession>
<evidence type="ECO:0000256" key="1">
    <source>
        <dbReference type="ARBA" id="ARBA00001933"/>
    </source>
</evidence>
<dbReference type="InterPro" id="IPR015424">
    <property type="entry name" value="PyrdxlP-dep_Trfase"/>
</dbReference>
<name>A0ABU2G198_9EURY</name>
<dbReference type="PANTHER" id="PTHR42790">
    <property type="entry name" value="AMINOTRANSFERASE"/>
    <property type="match status" value="1"/>
</dbReference>
<keyword evidence="4" id="KW-0663">Pyridoxal phosphate</keyword>
<dbReference type="RefSeq" id="WP_310928380.1">
    <property type="nucleotide sequence ID" value="NZ_JAMQOQ010000002.1"/>
</dbReference>
<evidence type="ECO:0000313" key="7">
    <source>
        <dbReference type="Proteomes" id="UP001254813"/>
    </source>
</evidence>
<feature type="domain" description="Aminotransferase class I/classII large" evidence="5">
    <location>
        <begin position="37"/>
        <end position="376"/>
    </location>
</feature>
<dbReference type="CDD" id="cd00609">
    <property type="entry name" value="AAT_like"/>
    <property type="match status" value="1"/>
</dbReference>
<keyword evidence="3" id="KW-0808">Transferase</keyword>
<dbReference type="InterPro" id="IPR015422">
    <property type="entry name" value="PyrdxlP-dep_Trfase_small"/>
</dbReference>
<gene>
    <name evidence="6" type="ORF">NDI79_10245</name>
</gene>
<reference evidence="6 7" key="1">
    <citation type="submission" date="2022-06" db="EMBL/GenBank/DDBJ databases">
        <title>Halogeometricum sp. a new haloarchaeum isolate from saline soil.</title>
        <authorList>
            <person name="Strakova D."/>
            <person name="Galisteo C."/>
            <person name="Sanchez-Porro C."/>
            <person name="Ventosa A."/>
        </authorList>
    </citation>
    <scope>NUCLEOTIDE SEQUENCE [LARGE SCALE GENOMIC DNA]</scope>
    <source>
        <strain evidence="7">S3BR25-2</strain>
    </source>
</reference>
<dbReference type="Proteomes" id="UP001254813">
    <property type="component" value="Unassembled WGS sequence"/>
</dbReference>
<evidence type="ECO:0000256" key="2">
    <source>
        <dbReference type="ARBA" id="ARBA00022576"/>
    </source>
</evidence>
<evidence type="ECO:0000256" key="4">
    <source>
        <dbReference type="ARBA" id="ARBA00022898"/>
    </source>
</evidence>
<dbReference type="Gene3D" id="3.40.640.10">
    <property type="entry name" value="Type I PLP-dependent aspartate aminotransferase-like (Major domain)"/>
    <property type="match status" value="1"/>
</dbReference>
<dbReference type="PANTHER" id="PTHR42790:SF19">
    <property type="entry name" value="KYNURENINE_ALPHA-AMINOADIPATE AMINOTRANSFERASE, MITOCHONDRIAL"/>
    <property type="match status" value="1"/>
</dbReference>
<protein>
    <submittedName>
        <fullName evidence="6">PLP-dependent aminotransferase family protein</fullName>
    </submittedName>
</protein>
<dbReference type="InterPro" id="IPR050859">
    <property type="entry name" value="Class-I_PLP-dep_aminotransf"/>
</dbReference>
<dbReference type="InterPro" id="IPR004839">
    <property type="entry name" value="Aminotransferase_I/II_large"/>
</dbReference>
<evidence type="ECO:0000256" key="3">
    <source>
        <dbReference type="ARBA" id="ARBA00022679"/>
    </source>
</evidence>
<sequence>MDGEGYGAWRSITAPDAVSLVFGFPYPESFPNEELVAAARAVFDEEGDVALQYTGGEYAGALADVVAEHARDRGVDCDPGDVVLTNGSTRAIDAVCRTFLEPGDGVFAEAPTFMGALNLFRGYDAAVTGLPTDADGLDVGALETELAARRAAGRPAPKLLYTIPTFQNPTGATMPLERRRRLLELAAEYDFVVLEDDAYGALRYDGDPVPPLKALDEEGRVVRVGTFSKTIAPGVRTGWVVAEGEIREQVERMNPGGTNTFTRGVLARYCREGHFERNVEAFRGEYERRRDRMLDALDAHMPPEATWTDPDGGFFVWVTLPEGLDSAALLPEAAEEGVLYLPGEHFYPDGGDERGERGLRLSFSYAAPDEIDRGIEGLARACQRVLDAR</sequence>